<proteinExistence type="predicted"/>
<dbReference type="AlphaFoldDB" id="A0A8S9FQW7"/>
<dbReference type="EMBL" id="QGKW02002228">
    <property type="protein sequence ID" value="KAF2535484.1"/>
    <property type="molecule type" value="Genomic_DNA"/>
</dbReference>
<protein>
    <submittedName>
        <fullName evidence="1">Uncharacterized protein</fullName>
    </submittedName>
</protein>
<evidence type="ECO:0000313" key="2">
    <source>
        <dbReference type="Proteomes" id="UP000712281"/>
    </source>
</evidence>
<dbReference type="SUPFAM" id="SSF54849">
    <property type="entry name" value="GroEL-intermediate domain like"/>
    <property type="match status" value="1"/>
</dbReference>
<sequence length="108" mass="12526">MIAEAMAKVGCKGVVTLEEGKSFVILLQLLLKLLDLERGRVSILTTLLLLWETKINQGMQERMTLIWFIRIRYNVFKMLGRVRVEMTSADLLKQILQLREACDVLFRT</sequence>
<gene>
    <name evidence="1" type="ORF">F2Q68_00018820</name>
</gene>
<organism evidence="1 2">
    <name type="scientific">Brassica cretica</name>
    <name type="common">Mustard</name>
    <dbReference type="NCBI Taxonomy" id="69181"/>
    <lineage>
        <taxon>Eukaryota</taxon>
        <taxon>Viridiplantae</taxon>
        <taxon>Streptophyta</taxon>
        <taxon>Embryophyta</taxon>
        <taxon>Tracheophyta</taxon>
        <taxon>Spermatophyta</taxon>
        <taxon>Magnoliopsida</taxon>
        <taxon>eudicotyledons</taxon>
        <taxon>Gunneridae</taxon>
        <taxon>Pentapetalae</taxon>
        <taxon>rosids</taxon>
        <taxon>malvids</taxon>
        <taxon>Brassicales</taxon>
        <taxon>Brassicaceae</taxon>
        <taxon>Brassiceae</taxon>
        <taxon>Brassica</taxon>
    </lineage>
</organism>
<dbReference type="InterPro" id="IPR027410">
    <property type="entry name" value="TCP-1-like_intermed_sf"/>
</dbReference>
<dbReference type="Proteomes" id="UP000712281">
    <property type="component" value="Unassembled WGS sequence"/>
</dbReference>
<accession>A0A8S9FQW7</accession>
<evidence type="ECO:0000313" key="1">
    <source>
        <dbReference type="EMBL" id="KAF2535484.1"/>
    </source>
</evidence>
<reference evidence="1" key="1">
    <citation type="submission" date="2019-12" db="EMBL/GenBank/DDBJ databases">
        <title>Genome sequencing and annotation of Brassica cretica.</title>
        <authorList>
            <person name="Studholme D.J."/>
            <person name="Sarris P.F."/>
        </authorList>
    </citation>
    <scope>NUCLEOTIDE SEQUENCE</scope>
    <source>
        <strain evidence="1">PFS-001/15</strain>
        <tissue evidence="1">Leaf</tissue>
    </source>
</reference>
<comment type="caution">
    <text evidence="1">The sequence shown here is derived from an EMBL/GenBank/DDBJ whole genome shotgun (WGS) entry which is preliminary data.</text>
</comment>
<name>A0A8S9FQW7_BRACR</name>